<dbReference type="EC" id="2.4.2.10" evidence="2 6"/>
<evidence type="ECO:0000256" key="2">
    <source>
        <dbReference type="ARBA" id="ARBA00011971"/>
    </source>
</evidence>
<feature type="binding site" description="in other chain" evidence="6">
    <location>
        <position position="46"/>
    </location>
    <ligand>
        <name>5-phospho-alpha-D-ribose 1-diphosphate</name>
        <dbReference type="ChEBI" id="CHEBI:58017"/>
        <note>ligand shared between dimeric partners</note>
    </ligand>
</feature>
<sequence length="206" mass="22320">MSDEARQAASGQRQPMKETMFLTMDKQMMAQEIYKLAHLHGAFRMRNGGTSENYVDPYRFESDPRLMGAIGWEMSTFIPVGTEVLAGLELGGIPLVTVLSMETRLPAVFVRIEPRAYGTGRLAEGADVAGKKVCVIKDIVSTGKQVINSVNDLRAAGAIVTDAICVIEQDPAGRTNVEAEGVRFHALFTMDELATLGESGVPNIAE</sequence>
<keyword evidence="3 6" id="KW-0328">Glycosyltransferase</keyword>
<evidence type="ECO:0000256" key="6">
    <source>
        <dbReference type="HAMAP-Rule" id="MF_01208"/>
    </source>
</evidence>
<comment type="pathway">
    <text evidence="1 6">Pyrimidine metabolism; UMP biosynthesis via de novo pathway; UMP from orotate: step 1/2.</text>
</comment>
<dbReference type="GO" id="GO:0000287">
    <property type="term" value="F:magnesium ion binding"/>
    <property type="evidence" value="ECO:0007669"/>
    <property type="project" value="UniProtKB-UniRule"/>
</dbReference>
<evidence type="ECO:0000256" key="1">
    <source>
        <dbReference type="ARBA" id="ARBA00004889"/>
    </source>
</evidence>
<dbReference type="InterPro" id="IPR000836">
    <property type="entry name" value="PRTase_dom"/>
</dbReference>
<comment type="caution">
    <text evidence="6">Lacks conserved residue(s) required for the propagation of feature annotation.</text>
</comment>
<dbReference type="SUPFAM" id="SSF53271">
    <property type="entry name" value="PRTase-like"/>
    <property type="match status" value="1"/>
</dbReference>
<dbReference type="InterPro" id="IPR023031">
    <property type="entry name" value="OPRT"/>
</dbReference>
<evidence type="ECO:0000256" key="5">
    <source>
        <dbReference type="ARBA" id="ARBA00022975"/>
    </source>
</evidence>
<comment type="subunit">
    <text evidence="6">Homodimer.</text>
</comment>
<proteinExistence type="inferred from homology"/>
<keyword evidence="8" id="KW-1185">Reference proteome</keyword>
<comment type="catalytic activity">
    <reaction evidence="6">
        <text>orotidine 5'-phosphate + diphosphate = orotate + 5-phospho-alpha-D-ribose 1-diphosphate</text>
        <dbReference type="Rhea" id="RHEA:10380"/>
        <dbReference type="ChEBI" id="CHEBI:30839"/>
        <dbReference type="ChEBI" id="CHEBI:33019"/>
        <dbReference type="ChEBI" id="CHEBI:57538"/>
        <dbReference type="ChEBI" id="CHEBI:58017"/>
        <dbReference type="EC" id="2.4.2.10"/>
    </reaction>
</comment>
<name>A0A7W5FKV9_9BACL</name>
<feature type="binding site" evidence="6">
    <location>
        <position position="111"/>
    </location>
    <ligand>
        <name>5-phospho-alpha-D-ribose 1-diphosphate</name>
        <dbReference type="ChEBI" id="CHEBI:58017"/>
        <note>ligand shared between dimeric partners</note>
    </ligand>
</feature>
<keyword evidence="5 6" id="KW-0665">Pyrimidine biosynthesis</keyword>
<dbReference type="HAMAP" id="MF_01208">
    <property type="entry name" value="PyrE"/>
    <property type="match status" value="1"/>
</dbReference>
<evidence type="ECO:0000256" key="3">
    <source>
        <dbReference type="ARBA" id="ARBA00022676"/>
    </source>
</evidence>
<keyword evidence="4 6" id="KW-0808">Transferase</keyword>
<dbReference type="Proteomes" id="UP000570361">
    <property type="component" value="Unassembled WGS sequence"/>
</dbReference>
<dbReference type="GO" id="GO:0004588">
    <property type="term" value="F:orotate phosphoribosyltransferase activity"/>
    <property type="evidence" value="ECO:0007669"/>
    <property type="project" value="UniProtKB-UniRule"/>
</dbReference>
<evidence type="ECO:0000313" key="7">
    <source>
        <dbReference type="EMBL" id="MBB3108580.1"/>
    </source>
</evidence>
<dbReference type="GO" id="GO:0019856">
    <property type="term" value="P:pyrimidine nucleobase biosynthetic process"/>
    <property type="evidence" value="ECO:0007669"/>
    <property type="project" value="TreeGrafter"/>
</dbReference>
<organism evidence="7 8">
    <name type="scientific">Paenibacillus phyllosphaerae</name>
    <dbReference type="NCBI Taxonomy" id="274593"/>
    <lineage>
        <taxon>Bacteria</taxon>
        <taxon>Bacillati</taxon>
        <taxon>Bacillota</taxon>
        <taxon>Bacilli</taxon>
        <taxon>Bacillales</taxon>
        <taxon>Paenibacillaceae</taxon>
        <taxon>Paenibacillus</taxon>
    </lineage>
</organism>
<protein>
    <recommendedName>
        <fullName evidence="2 6">Orotate phosphoribosyltransferase</fullName>
        <shortName evidence="6">OPRT</shortName>
        <shortName evidence="6">OPRTase</shortName>
        <ecNumber evidence="2 6">2.4.2.10</ecNumber>
    </recommendedName>
</protein>
<comment type="similarity">
    <text evidence="6">Belongs to the purine/pyrimidine phosphoribosyltransferase family. PyrE subfamily.</text>
</comment>
<dbReference type="RefSeq" id="WP_343060368.1">
    <property type="nucleotide sequence ID" value="NZ_JACHXK010000001.1"/>
</dbReference>
<dbReference type="CDD" id="cd06223">
    <property type="entry name" value="PRTases_typeI"/>
    <property type="match status" value="1"/>
</dbReference>
<reference evidence="7 8" key="1">
    <citation type="submission" date="2020-08" db="EMBL/GenBank/DDBJ databases">
        <title>Genomic Encyclopedia of Type Strains, Phase III (KMG-III): the genomes of soil and plant-associated and newly described type strains.</title>
        <authorList>
            <person name="Whitman W."/>
        </authorList>
    </citation>
    <scope>NUCLEOTIDE SEQUENCE [LARGE SCALE GENOMIC DNA]</scope>
    <source>
        <strain evidence="7 8">CECT 5862</strain>
    </source>
</reference>
<dbReference type="AlphaFoldDB" id="A0A7W5FKV9"/>
<dbReference type="GO" id="GO:0044205">
    <property type="term" value="P:'de novo' UMP biosynthetic process"/>
    <property type="evidence" value="ECO:0007669"/>
    <property type="project" value="UniProtKB-UniRule"/>
</dbReference>
<gene>
    <name evidence="6" type="primary">pyrE</name>
    <name evidence="7" type="ORF">FHS18_000608</name>
</gene>
<comment type="caution">
    <text evidence="7">The sequence shown here is derived from an EMBL/GenBank/DDBJ whole genome shotgun (WGS) entry which is preliminary data.</text>
</comment>
<comment type="function">
    <text evidence="6">Catalyzes the transfer of a ribosyl phosphate group from 5-phosphoribose 1-diphosphate to orotate, leading to the formation of orotidine monophosphate (OMP).</text>
</comment>
<keyword evidence="6" id="KW-0460">Magnesium</keyword>
<dbReference type="EMBL" id="JACHXK010000001">
    <property type="protein sequence ID" value="MBB3108580.1"/>
    <property type="molecule type" value="Genomic_DNA"/>
</dbReference>
<dbReference type="PANTHER" id="PTHR19278">
    <property type="entry name" value="OROTATE PHOSPHORIBOSYLTRANSFERASE"/>
    <property type="match status" value="1"/>
</dbReference>
<dbReference type="UniPathway" id="UPA00070">
    <property type="reaction ID" value="UER00119"/>
</dbReference>
<comment type="cofactor">
    <cofactor evidence="6">
        <name>Mg(2+)</name>
        <dbReference type="ChEBI" id="CHEBI:18420"/>
    </cofactor>
</comment>
<feature type="binding site" evidence="6">
    <location>
        <position position="141"/>
    </location>
    <ligand>
        <name>orotate</name>
        <dbReference type="ChEBI" id="CHEBI:30839"/>
    </ligand>
</feature>
<evidence type="ECO:0000256" key="4">
    <source>
        <dbReference type="ARBA" id="ARBA00022679"/>
    </source>
</evidence>
<accession>A0A7W5FKV9</accession>
<feature type="binding site" description="in other chain" evidence="6">
    <location>
        <begin position="137"/>
        <end position="145"/>
    </location>
    <ligand>
        <name>5-phospho-alpha-D-ribose 1-diphosphate</name>
        <dbReference type="ChEBI" id="CHEBI:58017"/>
        <note>ligand shared between dimeric partners</note>
    </ligand>
</feature>
<dbReference type="InterPro" id="IPR029057">
    <property type="entry name" value="PRTase-like"/>
</dbReference>
<dbReference type="PANTHER" id="PTHR19278:SF9">
    <property type="entry name" value="URIDINE 5'-MONOPHOSPHATE SYNTHASE"/>
    <property type="match status" value="1"/>
</dbReference>
<dbReference type="Gene3D" id="3.40.50.2020">
    <property type="match status" value="1"/>
</dbReference>
<evidence type="ECO:0000313" key="8">
    <source>
        <dbReference type="Proteomes" id="UP000570361"/>
    </source>
</evidence>